<reference evidence="1 2" key="1">
    <citation type="submission" date="2016-10" db="EMBL/GenBank/DDBJ databases">
        <title>Genome sequence of the ascomycete fungus Penicillium subrubescens.</title>
        <authorList>
            <person name="De Vries R.P."/>
            <person name="Peng M."/>
            <person name="Dilokpimol A."/>
            <person name="Hilden K."/>
            <person name="Makela M.R."/>
            <person name="Grigoriev I."/>
            <person name="Riley R."/>
            <person name="Granchi Z."/>
        </authorList>
    </citation>
    <scope>NUCLEOTIDE SEQUENCE [LARGE SCALE GENOMIC DNA]</scope>
    <source>
        <strain evidence="1 2">CBS 132785</strain>
    </source>
</reference>
<accession>A0A1Q5TD10</accession>
<organism evidence="1 2">
    <name type="scientific">Penicillium subrubescens</name>
    <dbReference type="NCBI Taxonomy" id="1316194"/>
    <lineage>
        <taxon>Eukaryota</taxon>
        <taxon>Fungi</taxon>
        <taxon>Dikarya</taxon>
        <taxon>Ascomycota</taxon>
        <taxon>Pezizomycotina</taxon>
        <taxon>Eurotiomycetes</taxon>
        <taxon>Eurotiomycetidae</taxon>
        <taxon>Eurotiales</taxon>
        <taxon>Aspergillaceae</taxon>
        <taxon>Penicillium</taxon>
    </lineage>
</organism>
<evidence type="ECO:0008006" key="3">
    <source>
        <dbReference type="Google" id="ProtNLM"/>
    </source>
</evidence>
<comment type="caution">
    <text evidence="1">The sequence shown here is derived from an EMBL/GenBank/DDBJ whole genome shotgun (WGS) entry which is preliminary data.</text>
</comment>
<dbReference type="STRING" id="1316194.A0A1Q5TD10"/>
<dbReference type="InterPro" id="IPR043129">
    <property type="entry name" value="ATPase_NBD"/>
</dbReference>
<keyword evidence="2" id="KW-1185">Reference proteome</keyword>
<dbReference type="Proteomes" id="UP000186955">
    <property type="component" value="Unassembled WGS sequence"/>
</dbReference>
<dbReference type="EMBL" id="MNBE01000680">
    <property type="protein sequence ID" value="OKO98101.1"/>
    <property type="molecule type" value="Genomic_DNA"/>
</dbReference>
<proteinExistence type="predicted"/>
<sequence>MEQTQHREVPREIWLAIDFGTNTTEVAVSVDPTNPAGTADYLLKFPSSASTQVENYTTELDTTIVFTKDAKKFSFGSDGASYANREMFRHWKLGTMGVKPYDENLIESCRGVQQCLGLEHGHFTPASLFRILFEHILKTAKDHLRNEYGESFGPIKAWLTYPVSCGESIRILLLQEAIAAGIVVMGSVSESLSAACFLEKKHNLSKHNPPLPDGARLILDFGGATLVECRCPTTTVDYRLIIRRMPRLYTRTTMASWFRLVRPTVCFAFRDLGATC</sequence>
<dbReference type="Gene3D" id="3.30.420.40">
    <property type="match status" value="1"/>
</dbReference>
<dbReference type="AlphaFoldDB" id="A0A1Q5TD10"/>
<dbReference type="SUPFAM" id="SSF53067">
    <property type="entry name" value="Actin-like ATPase domain"/>
    <property type="match status" value="1"/>
</dbReference>
<name>A0A1Q5TD10_9EURO</name>
<gene>
    <name evidence="1" type="ORF">PENSUB_9537</name>
</gene>
<protein>
    <recommendedName>
        <fullName evidence="3">Heat shock 70 kDa protein 12B</fullName>
    </recommendedName>
</protein>
<evidence type="ECO:0000313" key="2">
    <source>
        <dbReference type="Proteomes" id="UP000186955"/>
    </source>
</evidence>
<evidence type="ECO:0000313" key="1">
    <source>
        <dbReference type="EMBL" id="OKO98101.1"/>
    </source>
</evidence>